<dbReference type="Pfam" id="PF00005">
    <property type="entry name" value="ABC_tran"/>
    <property type="match status" value="1"/>
</dbReference>
<sequence length="335" mass="36713">MTNGNEMQPLLEVKDLQALLPTHRGLVKAVDRVSLRLQRGKTLGIVGESGCGKSMLARAIMGLLPTGSIVSSQSIVTFDGRNLVGMKKAQLRQIIGREIAMVFQDPMTSLNPVMKVGRQIAEVISYHLKEGKRTARKRAVALLDLVGIPMADQRADQYPHQLSGGLRQRVAIAIALACEPKLLIADEPTTALDVTVQATILDLLASLQQEKRMAMILITHDFGVVAGRTDETAVMVAGQIVEYAATGDLFRQMRMPYTRALMAAIPRLANRPHTKLRTINGQPPDMVDLPLGCRFASRCWKAQPLCRGKEPALKRINGRGHKLACWYPLESGKNA</sequence>
<dbReference type="GO" id="GO:0015833">
    <property type="term" value="P:peptide transport"/>
    <property type="evidence" value="ECO:0007669"/>
    <property type="project" value="InterPro"/>
</dbReference>
<dbReference type="GO" id="GO:0005886">
    <property type="term" value="C:plasma membrane"/>
    <property type="evidence" value="ECO:0007669"/>
    <property type="project" value="UniProtKB-SubCell"/>
</dbReference>
<dbReference type="SUPFAM" id="SSF52540">
    <property type="entry name" value="P-loop containing nucleoside triphosphate hydrolases"/>
    <property type="match status" value="1"/>
</dbReference>
<comment type="subcellular location">
    <subcellularLocation>
        <location evidence="1">Cell inner membrane</location>
        <topology evidence="1">Peripheral membrane protein</topology>
    </subcellularLocation>
</comment>
<keyword evidence="7" id="KW-0472">Membrane</keyword>
<evidence type="ECO:0000256" key="4">
    <source>
        <dbReference type="ARBA" id="ARBA00022475"/>
    </source>
</evidence>
<evidence type="ECO:0000313" key="10">
    <source>
        <dbReference type="Proteomes" id="UP000427769"/>
    </source>
</evidence>
<dbReference type="PROSITE" id="PS50893">
    <property type="entry name" value="ABC_TRANSPORTER_2"/>
    <property type="match status" value="1"/>
</dbReference>
<dbReference type="Proteomes" id="UP000427769">
    <property type="component" value="Chromosome"/>
</dbReference>
<dbReference type="InterPro" id="IPR013563">
    <property type="entry name" value="Oligopep_ABC_C"/>
</dbReference>
<evidence type="ECO:0000313" key="9">
    <source>
        <dbReference type="EMBL" id="BBO74807.1"/>
    </source>
</evidence>
<keyword evidence="6 9" id="KW-0067">ATP-binding</keyword>
<dbReference type="InterPro" id="IPR027417">
    <property type="entry name" value="P-loop_NTPase"/>
</dbReference>
<evidence type="ECO:0000259" key="8">
    <source>
        <dbReference type="PROSITE" id="PS50893"/>
    </source>
</evidence>
<dbReference type="Pfam" id="PF08352">
    <property type="entry name" value="oligo_HPY"/>
    <property type="match status" value="1"/>
</dbReference>
<comment type="similarity">
    <text evidence="2">Belongs to the ABC transporter superfamily.</text>
</comment>
<dbReference type="OrthoDB" id="9809450at2"/>
<dbReference type="InterPro" id="IPR003439">
    <property type="entry name" value="ABC_transporter-like_ATP-bd"/>
</dbReference>
<keyword evidence="10" id="KW-1185">Reference proteome</keyword>
<dbReference type="EMBL" id="AP021875">
    <property type="protein sequence ID" value="BBO74807.1"/>
    <property type="molecule type" value="Genomic_DNA"/>
</dbReference>
<evidence type="ECO:0000256" key="6">
    <source>
        <dbReference type="ARBA" id="ARBA00022840"/>
    </source>
</evidence>
<reference evidence="9 10" key="1">
    <citation type="submission" date="2019-11" db="EMBL/GenBank/DDBJ databases">
        <title>Comparative genomics of hydrocarbon-degrading Desulfosarcina strains.</title>
        <authorList>
            <person name="Watanabe M."/>
            <person name="Kojima H."/>
            <person name="Fukui M."/>
        </authorList>
    </citation>
    <scope>NUCLEOTIDE SEQUENCE [LARGE SCALE GENOMIC DNA]</scope>
    <source>
        <strain evidence="9 10">PP31</strain>
    </source>
</reference>
<feature type="domain" description="ABC transporter" evidence="8">
    <location>
        <begin position="11"/>
        <end position="262"/>
    </location>
</feature>
<dbReference type="PANTHER" id="PTHR43297">
    <property type="entry name" value="OLIGOPEPTIDE TRANSPORT ATP-BINDING PROTEIN APPD"/>
    <property type="match status" value="1"/>
</dbReference>
<evidence type="ECO:0000256" key="3">
    <source>
        <dbReference type="ARBA" id="ARBA00022448"/>
    </source>
</evidence>
<keyword evidence="5" id="KW-0547">Nucleotide-binding</keyword>
<keyword evidence="4" id="KW-1003">Cell membrane</keyword>
<dbReference type="AlphaFoldDB" id="A0A5K7ZFC4"/>
<evidence type="ECO:0000256" key="7">
    <source>
        <dbReference type="ARBA" id="ARBA00023136"/>
    </source>
</evidence>
<accession>A0A5K7ZFC4</accession>
<keyword evidence="3" id="KW-0813">Transport</keyword>
<organism evidence="9 10">
    <name type="scientific">Desulfosarcina widdelii</name>
    <dbReference type="NCBI Taxonomy" id="947919"/>
    <lineage>
        <taxon>Bacteria</taxon>
        <taxon>Pseudomonadati</taxon>
        <taxon>Thermodesulfobacteriota</taxon>
        <taxon>Desulfobacteria</taxon>
        <taxon>Desulfobacterales</taxon>
        <taxon>Desulfosarcinaceae</taxon>
        <taxon>Desulfosarcina</taxon>
    </lineage>
</organism>
<dbReference type="GO" id="GO:0016887">
    <property type="term" value="F:ATP hydrolysis activity"/>
    <property type="evidence" value="ECO:0007669"/>
    <property type="project" value="InterPro"/>
</dbReference>
<evidence type="ECO:0000256" key="1">
    <source>
        <dbReference type="ARBA" id="ARBA00004417"/>
    </source>
</evidence>
<dbReference type="NCBIfam" id="TIGR01727">
    <property type="entry name" value="oligo_HPY"/>
    <property type="match status" value="1"/>
</dbReference>
<dbReference type="Gene3D" id="3.40.50.300">
    <property type="entry name" value="P-loop containing nucleotide triphosphate hydrolases"/>
    <property type="match status" value="1"/>
</dbReference>
<dbReference type="PANTHER" id="PTHR43297:SF2">
    <property type="entry name" value="DIPEPTIDE TRANSPORT ATP-BINDING PROTEIN DPPD"/>
    <property type="match status" value="1"/>
</dbReference>
<protein>
    <submittedName>
        <fullName evidence="9">ABC transporter ATP-binding protein</fullName>
    </submittedName>
</protein>
<evidence type="ECO:0000256" key="5">
    <source>
        <dbReference type="ARBA" id="ARBA00022741"/>
    </source>
</evidence>
<dbReference type="RefSeq" id="WP_155303789.1">
    <property type="nucleotide sequence ID" value="NZ_AP021875.1"/>
</dbReference>
<dbReference type="InterPro" id="IPR050388">
    <property type="entry name" value="ABC_Ni/Peptide_Import"/>
</dbReference>
<dbReference type="GO" id="GO:0005524">
    <property type="term" value="F:ATP binding"/>
    <property type="evidence" value="ECO:0007669"/>
    <property type="project" value="UniProtKB-KW"/>
</dbReference>
<dbReference type="KEGG" id="dwd:DSCW_22240"/>
<dbReference type="SMART" id="SM00382">
    <property type="entry name" value="AAA"/>
    <property type="match status" value="1"/>
</dbReference>
<dbReference type="FunFam" id="3.40.50.300:FF:000016">
    <property type="entry name" value="Oligopeptide ABC transporter ATP-binding component"/>
    <property type="match status" value="1"/>
</dbReference>
<dbReference type="InterPro" id="IPR003593">
    <property type="entry name" value="AAA+_ATPase"/>
</dbReference>
<dbReference type="CDD" id="cd03257">
    <property type="entry name" value="ABC_NikE_OppD_transporters"/>
    <property type="match status" value="1"/>
</dbReference>
<proteinExistence type="inferred from homology"/>
<evidence type="ECO:0000256" key="2">
    <source>
        <dbReference type="ARBA" id="ARBA00005417"/>
    </source>
</evidence>
<name>A0A5K7ZFC4_9BACT</name>
<gene>
    <name evidence="9" type="ORF">DSCW_22240</name>
</gene>